<dbReference type="Pfam" id="PF00392">
    <property type="entry name" value="GntR"/>
    <property type="match status" value="1"/>
</dbReference>
<reference evidence="7 8" key="1">
    <citation type="submission" date="2018-01" db="EMBL/GenBank/DDBJ databases">
        <authorList>
            <person name="Gaut B.S."/>
            <person name="Morton B.R."/>
            <person name="Clegg M.T."/>
            <person name="Duvall M.R."/>
        </authorList>
    </citation>
    <scope>NUCLEOTIDE SEQUENCE [LARGE SCALE GENOMIC DNA]</scope>
    <source>
        <strain evidence="7">Cupriavidus taiwanensis LMG 19425</strain>
    </source>
</reference>
<accession>A0A375IE08</accession>
<evidence type="ECO:0000256" key="2">
    <source>
        <dbReference type="ARBA" id="ARBA00022898"/>
    </source>
</evidence>
<proteinExistence type="inferred from homology"/>
<evidence type="ECO:0000256" key="1">
    <source>
        <dbReference type="ARBA" id="ARBA00005384"/>
    </source>
</evidence>
<feature type="domain" description="HTH gntR-type" evidence="6">
    <location>
        <begin position="11"/>
        <end position="79"/>
    </location>
</feature>
<evidence type="ECO:0000313" key="8">
    <source>
        <dbReference type="Proteomes" id="UP000255505"/>
    </source>
</evidence>
<dbReference type="SMART" id="SM00345">
    <property type="entry name" value="HTH_GNTR"/>
    <property type="match status" value="1"/>
</dbReference>
<evidence type="ECO:0000256" key="3">
    <source>
        <dbReference type="ARBA" id="ARBA00023015"/>
    </source>
</evidence>
<dbReference type="AlphaFoldDB" id="A0A375IE08"/>
<dbReference type="GO" id="GO:0003700">
    <property type="term" value="F:DNA-binding transcription factor activity"/>
    <property type="evidence" value="ECO:0007669"/>
    <property type="project" value="InterPro"/>
</dbReference>
<dbReference type="PANTHER" id="PTHR46577:SF1">
    <property type="entry name" value="HTH-TYPE TRANSCRIPTIONAL REGULATORY PROTEIN GABR"/>
    <property type="match status" value="1"/>
</dbReference>
<dbReference type="PANTHER" id="PTHR46577">
    <property type="entry name" value="HTH-TYPE TRANSCRIPTIONAL REGULATORY PROTEIN GABR"/>
    <property type="match status" value="1"/>
</dbReference>
<dbReference type="EMBL" id="LT991976">
    <property type="protein sequence ID" value="SPK73016.1"/>
    <property type="molecule type" value="Genomic_DNA"/>
</dbReference>
<keyword evidence="2" id="KW-0663">Pyridoxal phosphate</keyword>
<dbReference type="GO" id="GO:0003677">
    <property type="term" value="F:DNA binding"/>
    <property type="evidence" value="ECO:0007669"/>
    <property type="project" value="UniProtKB-KW"/>
</dbReference>
<dbReference type="SUPFAM" id="SSF46785">
    <property type="entry name" value="Winged helix' DNA-binding domain"/>
    <property type="match status" value="1"/>
</dbReference>
<keyword evidence="3" id="KW-0805">Transcription regulation</keyword>
<dbReference type="PROSITE" id="PS50949">
    <property type="entry name" value="HTH_GNTR"/>
    <property type="match status" value="1"/>
</dbReference>
<dbReference type="Proteomes" id="UP000255505">
    <property type="component" value="Chromosome I"/>
</dbReference>
<dbReference type="InterPro" id="IPR051446">
    <property type="entry name" value="HTH_trans_reg/aminotransferase"/>
</dbReference>
<keyword evidence="7" id="KW-0808">Transferase</keyword>
<dbReference type="RefSeq" id="WP_115662660.1">
    <property type="nucleotide sequence ID" value="NZ_LT977073.1"/>
</dbReference>
<dbReference type="Pfam" id="PF00155">
    <property type="entry name" value="Aminotran_1_2"/>
    <property type="match status" value="1"/>
</dbReference>
<dbReference type="InterPro" id="IPR000524">
    <property type="entry name" value="Tscrpt_reg_HTH_GntR"/>
</dbReference>
<sequence>MELHLALDHAGDLTAQIVHHIRDAIQGGRLEAGARMPPSRLLGTQLGVARKTVTTAYERLVAEGWLHARVGDGTYVAHGLARSAVRIAAAPVLPPAVQRWLAVPTPFLAPSGGARYAFQPGQADTTRFPHEAWARCVRAALAAERVRAPGPADAAGEMPLRQAIARHIAFTRGVQSAPTDILVTSGAQQGIDLLARLLLGPGAVVAMEDPGYPMARALFQGLGAPVVPVPVDAEGLVVAALPSDATLVYVTPSHQSPLGVPMSLARRQALLDWAARRHAVILEDDYDSEFRYGGQALDALQTLDRHGRVVYLGTFSKTLAANLRGGYVVVPPWLMPAARKVKHLMDWYTPTLLQQALARFLSEGHLLRHIRRSHARHAQRRARLLARLQGDLSPWLEPLPAVAGFHLAARLRVPVATEALVSMARLADLELATLDPCYASPPASCAGLLLGFGAIDLLDIDPALDRLAMVLSALAPAPPPIAPSIA</sequence>
<dbReference type="InterPro" id="IPR015421">
    <property type="entry name" value="PyrdxlP-dep_Trfase_major"/>
</dbReference>
<dbReference type="InterPro" id="IPR004839">
    <property type="entry name" value="Aminotransferase_I/II_large"/>
</dbReference>
<keyword evidence="7" id="KW-0032">Aminotransferase</keyword>
<protein>
    <submittedName>
        <fullName evidence="7">Putative fused transcriptional regulator aminotransferase, GntR MocR domains</fullName>
    </submittedName>
</protein>
<dbReference type="InterPro" id="IPR015424">
    <property type="entry name" value="PyrdxlP-dep_Trfase"/>
</dbReference>
<dbReference type="GO" id="GO:0008483">
    <property type="term" value="F:transaminase activity"/>
    <property type="evidence" value="ECO:0007669"/>
    <property type="project" value="UniProtKB-KW"/>
</dbReference>
<dbReference type="InterPro" id="IPR036390">
    <property type="entry name" value="WH_DNA-bd_sf"/>
</dbReference>
<evidence type="ECO:0000256" key="4">
    <source>
        <dbReference type="ARBA" id="ARBA00023125"/>
    </source>
</evidence>
<evidence type="ECO:0000259" key="6">
    <source>
        <dbReference type="PROSITE" id="PS50949"/>
    </source>
</evidence>
<dbReference type="GO" id="GO:0030170">
    <property type="term" value="F:pyridoxal phosphate binding"/>
    <property type="evidence" value="ECO:0007669"/>
    <property type="project" value="InterPro"/>
</dbReference>
<dbReference type="CDD" id="cd00609">
    <property type="entry name" value="AAT_like"/>
    <property type="match status" value="1"/>
</dbReference>
<dbReference type="CDD" id="cd07377">
    <property type="entry name" value="WHTH_GntR"/>
    <property type="match status" value="1"/>
</dbReference>
<dbReference type="InterPro" id="IPR036388">
    <property type="entry name" value="WH-like_DNA-bd_sf"/>
</dbReference>
<dbReference type="Gene3D" id="1.10.10.10">
    <property type="entry name" value="Winged helix-like DNA-binding domain superfamily/Winged helix DNA-binding domain"/>
    <property type="match status" value="1"/>
</dbReference>
<dbReference type="Gene3D" id="3.40.640.10">
    <property type="entry name" value="Type I PLP-dependent aspartate aminotransferase-like (Major domain)"/>
    <property type="match status" value="1"/>
</dbReference>
<keyword evidence="4" id="KW-0238">DNA-binding</keyword>
<keyword evidence="5" id="KW-0804">Transcription</keyword>
<comment type="similarity">
    <text evidence="1">In the C-terminal section; belongs to the class-I pyridoxal-phosphate-dependent aminotransferase family.</text>
</comment>
<name>A0A375IE08_9BURK</name>
<evidence type="ECO:0000313" key="7">
    <source>
        <dbReference type="EMBL" id="SPK73016.1"/>
    </source>
</evidence>
<dbReference type="SUPFAM" id="SSF53383">
    <property type="entry name" value="PLP-dependent transferases"/>
    <property type="match status" value="1"/>
</dbReference>
<organism evidence="7 8">
    <name type="scientific">Cupriavidus taiwanensis</name>
    <dbReference type="NCBI Taxonomy" id="164546"/>
    <lineage>
        <taxon>Bacteria</taxon>
        <taxon>Pseudomonadati</taxon>
        <taxon>Pseudomonadota</taxon>
        <taxon>Betaproteobacteria</taxon>
        <taxon>Burkholderiales</taxon>
        <taxon>Burkholderiaceae</taxon>
        <taxon>Cupriavidus</taxon>
    </lineage>
</organism>
<evidence type="ECO:0000256" key="5">
    <source>
        <dbReference type="ARBA" id="ARBA00023163"/>
    </source>
</evidence>
<gene>
    <name evidence="7" type="ORF">CT19425_90120</name>
</gene>